<dbReference type="InterPro" id="IPR042100">
    <property type="entry name" value="Bug_dom1"/>
</dbReference>
<dbReference type="PANTHER" id="PTHR42928">
    <property type="entry name" value="TRICARBOXYLATE-BINDING PROTEIN"/>
    <property type="match status" value="1"/>
</dbReference>
<dbReference type="Gene3D" id="3.40.190.150">
    <property type="entry name" value="Bordetella uptake gene, domain 1"/>
    <property type="match status" value="1"/>
</dbReference>
<evidence type="ECO:0000256" key="2">
    <source>
        <dbReference type="SAM" id="SignalP"/>
    </source>
</evidence>
<dbReference type="Gene3D" id="3.40.190.10">
    <property type="entry name" value="Periplasmic binding protein-like II"/>
    <property type="match status" value="1"/>
</dbReference>
<reference evidence="3 4" key="1">
    <citation type="submission" date="2017-03" db="EMBL/GenBank/DDBJ databases">
        <title>New species Polynucleobacter sp. MWH-EgelM1-30-B4.</title>
        <authorList>
            <person name="Hahn M.W."/>
        </authorList>
    </citation>
    <scope>NUCLEOTIDE SEQUENCE [LARGE SCALE GENOMIC DNA]</scope>
    <source>
        <strain evidence="3 4">MWH-EgelM1-30-B4</strain>
    </source>
</reference>
<dbReference type="InterPro" id="IPR005064">
    <property type="entry name" value="BUG"/>
</dbReference>
<name>A0A210RW18_9BURK</name>
<evidence type="ECO:0000256" key="1">
    <source>
        <dbReference type="ARBA" id="ARBA00006987"/>
    </source>
</evidence>
<protein>
    <recommendedName>
        <fullName evidence="5">Twin-arginine translocation pathway signal</fullName>
    </recommendedName>
</protein>
<feature type="signal peptide" evidence="2">
    <location>
        <begin position="1"/>
        <end position="25"/>
    </location>
</feature>
<sequence>MNSARRFLLSTLGLATLPLISPLRANPLYADQLPPKITILVGFPPGGGTDLLARYLADGLREQLRIPVTVLNRAGAGGQIAAQTLMDSKPDGSVLLLSHDHTISIVPQLTKNPGYNPMVDFQAVAGVGNFVNCLFISANIPPINYLQYRQWLLSQTGAQRSIGVPAINSIPEYLVKRINRKENLDLVTVPYQGSAPMLSDILANHIPAGIGSIFECIEHHRSRKIRIIGVMGSKRLALLPNVPTFSELGIQGFENNPFYGVFAPQKIPLGVCDTLSLAIKDVLNQSKFIKAFASTGIEIKWSSAEQFSNEVVRYNRSSEKIFH</sequence>
<organism evidence="3 4">
    <name type="scientific">Polynucleobacter hirudinilacicola</name>
    <dbReference type="NCBI Taxonomy" id="1743166"/>
    <lineage>
        <taxon>Bacteria</taxon>
        <taxon>Pseudomonadati</taxon>
        <taxon>Pseudomonadota</taxon>
        <taxon>Betaproteobacteria</taxon>
        <taxon>Burkholderiales</taxon>
        <taxon>Burkholderiaceae</taxon>
        <taxon>Polynucleobacter</taxon>
    </lineage>
</organism>
<comment type="caution">
    <text evidence="3">The sequence shown here is derived from an EMBL/GenBank/DDBJ whole genome shotgun (WGS) entry which is preliminary data.</text>
</comment>
<dbReference type="PANTHER" id="PTHR42928:SF5">
    <property type="entry name" value="BLR1237 PROTEIN"/>
    <property type="match status" value="1"/>
</dbReference>
<keyword evidence="2" id="KW-0732">Signal</keyword>
<dbReference type="Pfam" id="PF03401">
    <property type="entry name" value="TctC"/>
    <property type="match status" value="1"/>
</dbReference>
<dbReference type="RefSeq" id="WP_087909396.1">
    <property type="nucleotide sequence ID" value="NZ_NAIA01000003.1"/>
</dbReference>
<evidence type="ECO:0008006" key="5">
    <source>
        <dbReference type="Google" id="ProtNLM"/>
    </source>
</evidence>
<keyword evidence="4" id="KW-1185">Reference proteome</keyword>
<proteinExistence type="inferred from homology"/>
<comment type="similarity">
    <text evidence="1">Belongs to the UPF0065 (bug) family.</text>
</comment>
<evidence type="ECO:0000313" key="4">
    <source>
        <dbReference type="Proteomes" id="UP000196880"/>
    </source>
</evidence>
<dbReference type="Proteomes" id="UP000196880">
    <property type="component" value="Unassembled WGS sequence"/>
</dbReference>
<gene>
    <name evidence="3" type="ORF">B6A14_05145</name>
</gene>
<evidence type="ECO:0000313" key="3">
    <source>
        <dbReference type="EMBL" id="OWF65199.1"/>
    </source>
</evidence>
<feature type="chain" id="PRO_5012781206" description="Twin-arginine translocation pathway signal" evidence="2">
    <location>
        <begin position="26"/>
        <end position="323"/>
    </location>
</feature>
<accession>A0A210RW18</accession>
<dbReference type="OrthoDB" id="8845010at2"/>
<dbReference type="AlphaFoldDB" id="A0A210RW18"/>
<dbReference type="EMBL" id="NAIA01000003">
    <property type="protein sequence ID" value="OWF65199.1"/>
    <property type="molecule type" value="Genomic_DNA"/>
</dbReference>